<sequence length="116" mass="12903">MNLPPTRKAAGNGSSYPPRVPMSPPLHAGSSTTPSPRPPLCSSIHFPSDEESSRSNITGAQLPFPPKPHYSFPWRYPQEHMISNLEGQVYPATINIFLLSVMCYPQVFLYQLDPVH</sequence>
<feature type="region of interest" description="Disordered" evidence="1">
    <location>
        <begin position="1"/>
        <end position="64"/>
    </location>
</feature>
<protein>
    <submittedName>
        <fullName evidence="2">Uncharacterized protein</fullName>
    </submittedName>
</protein>
<reference evidence="2 3" key="1">
    <citation type="submission" date="2024-01" db="EMBL/GenBank/DDBJ databases">
        <title>The complete chloroplast genome sequence of Lithospermum erythrorhizon: insights into the phylogenetic relationship among Boraginaceae species and the maternal lineages of purple gromwells.</title>
        <authorList>
            <person name="Okada T."/>
            <person name="Watanabe K."/>
        </authorList>
    </citation>
    <scope>NUCLEOTIDE SEQUENCE [LARGE SCALE GENOMIC DNA]</scope>
</reference>
<evidence type="ECO:0000256" key="1">
    <source>
        <dbReference type="SAM" id="MobiDB-lite"/>
    </source>
</evidence>
<comment type="caution">
    <text evidence="2">The sequence shown here is derived from an EMBL/GenBank/DDBJ whole genome shotgun (WGS) entry which is preliminary data.</text>
</comment>
<dbReference type="AlphaFoldDB" id="A0AAV3R6N8"/>
<dbReference type="EMBL" id="BAABME010007443">
    <property type="protein sequence ID" value="GAA0170901.1"/>
    <property type="molecule type" value="Genomic_DNA"/>
</dbReference>
<evidence type="ECO:0000313" key="3">
    <source>
        <dbReference type="Proteomes" id="UP001454036"/>
    </source>
</evidence>
<keyword evidence="3" id="KW-1185">Reference proteome</keyword>
<dbReference type="Proteomes" id="UP001454036">
    <property type="component" value="Unassembled WGS sequence"/>
</dbReference>
<accession>A0AAV3R6N8</accession>
<evidence type="ECO:0000313" key="2">
    <source>
        <dbReference type="EMBL" id="GAA0170901.1"/>
    </source>
</evidence>
<proteinExistence type="predicted"/>
<organism evidence="2 3">
    <name type="scientific">Lithospermum erythrorhizon</name>
    <name type="common">Purple gromwell</name>
    <name type="synonym">Lithospermum officinale var. erythrorhizon</name>
    <dbReference type="NCBI Taxonomy" id="34254"/>
    <lineage>
        <taxon>Eukaryota</taxon>
        <taxon>Viridiplantae</taxon>
        <taxon>Streptophyta</taxon>
        <taxon>Embryophyta</taxon>
        <taxon>Tracheophyta</taxon>
        <taxon>Spermatophyta</taxon>
        <taxon>Magnoliopsida</taxon>
        <taxon>eudicotyledons</taxon>
        <taxon>Gunneridae</taxon>
        <taxon>Pentapetalae</taxon>
        <taxon>asterids</taxon>
        <taxon>lamiids</taxon>
        <taxon>Boraginales</taxon>
        <taxon>Boraginaceae</taxon>
        <taxon>Boraginoideae</taxon>
        <taxon>Lithospermeae</taxon>
        <taxon>Lithospermum</taxon>
    </lineage>
</organism>
<name>A0AAV3R6N8_LITER</name>
<gene>
    <name evidence="2" type="ORF">LIER_25061</name>
</gene>